<dbReference type="PANTHER" id="PTHR43814">
    <property type="entry name" value="ARGININOSUCCINATE LYASE"/>
    <property type="match status" value="1"/>
</dbReference>
<comment type="pathway">
    <text evidence="1 4">Amino-acid biosynthesis; L-arginine biosynthesis; L-arginine from L-ornithine and carbamoyl phosphate: step 3/3.</text>
</comment>
<evidence type="ECO:0000256" key="3">
    <source>
        <dbReference type="ARBA" id="ARBA00022571"/>
    </source>
</evidence>
<dbReference type="Proteomes" id="UP000178857">
    <property type="component" value="Unassembled WGS sequence"/>
</dbReference>
<keyword evidence="4" id="KW-0028">Amino-acid biosynthesis</keyword>
<comment type="similarity">
    <text evidence="4">Belongs to the lyase 1 family. Argininosuccinate lyase subfamily.</text>
</comment>
<dbReference type="InterPro" id="IPR000362">
    <property type="entry name" value="Fumarate_lyase_fam"/>
</dbReference>
<evidence type="ECO:0000256" key="4">
    <source>
        <dbReference type="HAMAP-Rule" id="MF_00006"/>
    </source>
</evidence>
<dbReference type="EC" id="4.3.2.1" evidence="2 4"/>
<feature type="coiled-coil region" evidence="5">
    <location>
        <begin position="465"/>
        <end position="492"/>
    </location>
</feature>
<dbReference type="NCBIfam" id="TIGR00838">
    <property type="entry name" value="argH"/>
    <property type="match status" value="1"/>
</dbReference>
<comment type="subcellular location">
    <subcellularLocation>
        <location evidence="4">Cytoplasm</location>
    </subcellularLocation>
</comment>
<dbReference type="InterPro" id="IPR009049">
    <property type="entry name" value="Argininosuccinate_lyase"/>
</dbReference>
<dbReference type="GO" id="GO:0005829">
    <property type="term" value="C:cytosol"/>
    <property type="evidence" value="ECO:0007669"/>
    <property type="project" value="TreeGrafter"/>
</dbReference>
<dbReference type="GO" id="GO:0042450">
    <property type="term" value="P:L-arginine biosynthetic process via ornithine"/>
    <property type="evidence" value="ECO:0007669"/>
    <property type="project" value="UniProtKB-UniRule"/>
</dbReference>
<name>A0A1F7JAM1_9BACT</name>
<sequence length="499" mass="56326">MKKSNNPLWGEGEKKNFGKVAVEYAAGDDIVLDKIFVQYECLVNQAHQLMLLKQNILPLSQVKKIFKVLEEIKKLDKQEKFVLKKELEDVHSNVEQYVINKLGIEIGGNLRLGIARNDQVYTDTRMFMRGKILLIGHLLIGLINGLNNEAKKHTKTIMPGYTHLRVSQSITYGHWLTAKSYHFLDDLKNLIYDFEQINKCPLGIFEMAGSQLPLDRKITAKYLGFDGITKNSLYTANSRGEIEAKLLADLSILALHIKRTMNEVILWSTDEFGFLKIDDLYTTGGTAQPNLKNPDTLEVVRANCAKIYGRFLETLVIMDSLPSGFNRDTQQTKPALFESISIVEKTLPVFTGIMTSLSVNKEKMAKAAEINFANAPDVAVQIAQKGGVSFREAYKIVKTLIKQKYLKNSFSELTPKIIEKVSEKVLKKKVSLNQKDINKVSTSDACVYNRASEGGPSPYQCLLMIEDIKKKVFQLEKQIIKKENKIKSALKKITLSAII</sequence>
<reference evidence="7 8" key="1">
    <citation type="journal article" date="2016" name="Nat. Commun.">
        <title>Thousands of microbial genomes shed light on interconnected biogeochemical processes in an aquifer system.</title>
        <authorList>
            <person name="Anantharaman K."/>
            <person name="Brown C.T."/>
            <person name="Hug L.A."/>
            <person name="Sharon I."/>
            <person name="Castelle C.J."/>
            <person name="Probst A.J."/>
            <person name="Thomas B.C."/>
            <person name="Singh A."/>
            <person name="Wilkins M.J."/>
            <person name="Karaoz U."/>
            <person name="Brodie E.L."/>
            <person name="Williams K.H."/>
            <person name="Hubbard S.S."/>
            <person name="Banfield J.F."/>
        </authorList>
    </citation>
    <scope>NUCLEOTIDE SEQUENCE [LARGE SCALE GENOMIC DNA]</scope>
</reference>
<evidence type="ECO:0000259" key="6">
    <source>
        <dbReference type="Pfam" id="PF00206"/>
    </source>
</evidence>
<comment type="caution">
    <text evidence="7">The sequence shown here is derived from an EMBL/GenBank/DDBJ whole genome shotgun (WGS) entry which is preliminary data.</text>
</comment>
<keyword evidence="4" id="KW-0963">Cytoplasm</keyword>
<dbReference type="EMBL" id="MGAT01000017">
    <property type="protein sequence ID" value="OGK52653.1"/>
    <property type="molecule type" value="Genomic_DNA"/>
</dbReference>
<evidence type="ECO:0000256" key="1">
    <source>
        <dbReference type="ARBA" id="ARBA00004941"/>
    </source>
</evidence>
<dbReference type="Gene3D" id="1.20.200.10">
    <property type="entry name" value="Fumarase/aspartase (Central domain)"/>
    <property type="match status" value="1"/>
</dbReference>
<keyword evidence="5" id="KW-0175">Coiled coil</keyword>
<dbReference type="InterPro" id="IPR022761">
    <property type="entry name" value="Fumarate_lyase_N"/>
</dbReference>
<feature type="domain" description="Fumarate lyase N-terminal" evidence="6">
    <location>
        <begin position="46"/>
        <end position="309"/>
    </location>
</feature>
<dbReference type="PRINTS" id="PR00145">
    <property type="entry name" value="ARGSUCLYASE"/>
</dbReference>
<dbReference type="GO" id="GO:0004056">
    <property type="term" value="F:argininosuccinate lyase activity"/>
    <property type="evidence" value="ECO:0007669"/>
    <property type="project" value="UniProtKB-UniRule"/>
</dbReference>
<evidence type="ECO:0000256" key="2">
    <source>
        <dbReference type="ARBA" id="ARBA00012338"/>
    </source>
</evidence>
<keyword evidence="3 4" id="KW-0055">Arginine biosynthesis</keyword>
<dbReference type="PANTHER" id="PTHR43814:SF1">
    <property type="entry name" value="ARGININOSUCCINATE LYASE"/>
    <property type="match status" value="1"/>
</dbReference>
<accession>A0A1F7JAM1</accession>
<dbReference type="PRINTS" id="PR00149">
    <property type="entry name" value="FUMRATELYASE"/>
</dbReference>
<gene>
    <name evidence="4" type="primary">argH</name>
    <name evidence="7" type="ORF">A2970_01365</name>
</gene>
<dbReference type="InterPro" id="IPR008948">
    <property type="entry name" value="L-Aspartase-like"/>
</dbReference>
<dbReference type="CDD" id="cd01359">
    <property type="entry name" value="Argininosuccinate_lyase"/>
    <property type="match status" value="1"/>
</dbReference>
<comment type="catalytic activity">
    <reaction evidence="4">
        <text>2-(N(omega)-L-arginino)succinate = fumarate + L-arginine</text>
        <dbReference type="Rhea" id="RHEA:24020"/>
        <dbReference type="ChEBI" id="CHEBI:29806"/>
        <dbReference type="ChEBI" id="CHEBI:32682"/>
        <dbReference type="ChEBI" id="CHEBI:57472"/>
        <dbReference type="EC" id="4.3.2.1"/>
    </reaction>
</comment>
<dbReference type="SUPFAM" id="SSF48557">
    <property type="entry name" value="L-aspartase-like"/>
    <property type="match status" value="1"/>
</dbReference>
<evidence type="ECO:0000313" key="7">
    <source>
        <dbReference type="EMBL" id="OGK52653.1"/>
    </source>
</evidence>
<dbReference type="Gene3D" id="1.10.40.30">
    <property type="entry name" value="Fumarase/aspartase (C-terminal domain)"/>
    <property type="match status" value="1"/>
</dbReference>
<dbReference type="InterPro" id="IPR024083">
    <property type="entry name" value="Fumarase/histidase_N"/>
</dbReference>
<dbReference type="Gene3D" id="1.10.275.10">
    <property type="entry name" value="Fumarase/aspartase (N-terminal domain)"/>
    <property type="match status" value="1"/>
</dbReference>
<proteinExistence type="inferred from homology"/>
<keyword evidence="4 7" id="KW-0456">Lyase</keyword>
<evidence type="ECO:0000313" key="8">
    <source>
        <dbReference type="Proteomes" id="UP000178857"/>
    </source>
</evidence>
<organism evidence="7 8">
    <name type="scientific">Candidatus Roizmanbacteria bacterium RIFCSPLOWO2_01_FULL_44_13</name>
    <dbReference type="NCBI Taxonomy" id="1802069"/>
    <lineage>
        <taxon>Bacteria</taxon>
        <taxon>Candidatus Roizmaniibacteriota</taxon>
    </lineage>
</organism>
<dbReference type="AlphaFoldDB" id="A0A1F7JAM1"/>
<dbReference type="FunFam" id="1.20.200.10:FF:000015">
    <property type="entry name" value="argininosuccinate lyase isoform X2"/>
    <property type="match status" value="1"/>
</dbReference>
<evidence type="ECO:0000256" key="5">
    <source>
        <dbReference type="SAM" id="Coils"/>
    </source>
</evidence>
<dbReference type="HAMAP" id="MF_00006">
    <property type="entry name" value="Arg_succ_lyase"/>
    <property type="match status" value="1"/>
</dbReference>
<protein>
    <recommendedName>
        <fullName evidence="2 4">Argininosuccinate lyase</fullName>
        <shortName evidence="4">ASAL</shortName>
        <ecNumber evidence="2 4">4.3.2.1</ecNumber>
    </recommendedName>
    <alternativeName>
        <fullName evidence="4">Arginosuccinase</fullName>
    </alternativeName>
</protein>
<dbReference type="UniPathway" id="UPA00068">
    <property type="reaction ID" value="UER00114"/>
</dbReference>
<dbReference type="Pfam" id="PF00206">
    <property type="entry name" value="Lyase_1"/>
    <property type="match status" value="1"/>
</dbReference>
<dbReference type="STRING" id="1802069.A2970_01365"/>